<name>A0A9Q8YDH3_ENSAD</name>
<proteinExistence type="predicted"/>
<dbReference type="RefSeq" id="WP_113079466.1">
    <property type="nucleotide sequence ID" value="NZ_CAXURO020000002.1"/>
</dbReference>
<dbReference type="PANTHER" id="PTHR35530">
    <property type="entry name" value="TAUTOMERASE-RELATED"/>
    <property type="match status" value="1"/>
</dbReference>
<accession>A0A9Q8YDH3</accession>
<dbReference type="Gene3D" id="3.30.429.10">
    <property type="entry name" value="Macrophage Migration Inhibitory Factor"/>
    <property type="match status" value="2"/>
</dbReference>
<evidence type="ECO:0000313" key="2">
    <source>
        <dbReference type="Proteomes" id="UP001055460"/>
    </source>
</evidence>
<dbReference type="InterPro" id="IPR014347">
    <property type="entry name" value="Tautomerase/MIF_sf"/>
</dbReference>
<reference evidence="1" key="1">
    <citation type="submission" date="2022-06" db="EMBL/GenBank/DDBJ databases">
        <title>Physiological and biochemical characterization and genomic elucidation of a strain of the genus Ensifer adhaerens M8 that combines arsenic oxidation and chromium reduction.</title>
        <authorList>
            <person name="Li X."/>
            <person name="Yu c."/>
        </authorList>
    </citation>
    <scope>NUCLEOTIDE SEQUENCE</scope>
    <source>
        <strain evidence="1">M8</strain>
        <plasmid evidence="1">pA</plasmid>
    </source>
</reference>
<dbReference type="SUPFAM" id="SSF55331">
    <property type="entry name" value="Tautomerase/MIF"/>
    <property type="match status" value="1"/>
</dbReference>
<geneLocation type="plasmid" evidence="1 2">
    <name>pA</name>
</geneLocation>
<protein>
    <submittedName>
        <fullName evidence="1">4-oxalocrotonate tautomerase family protein</fullName>
    </submittedName>
</protein>
<organism evidence="1 2">
    <name type="scientific">Ensifer adhaerens</name>
    <name type="common">Sinorhizobium morelense</name>
    <dbReference type="NCBI Taxonomy" id="106592"/>
    <lineage>
        <taxon>Bacteria</taxon>
        <taxon>Pseudomonadati</taxon>
        <taxon>Pseudomonadota</taxon>
        <taxon>Alphaproteobacteria</taxon>
        <taxon>Hyphomicrobiales</taxon>
        <taxon>Rhizobiaceae</taxon>
        <taxon>Sinorhizobium/Ensifer group</taxon>
        <taxon>Ensifer</taxon>
    </lineage>
</organism>
<evidence type="ECO:0000313" key="1">
    <source>
        <dbReference type="EMBL" id="USJ25649.1"/>
    </source>
</evidence>
<keyword evidence="1" id="KW-0614">Plasmid</keyword>
<dbReference type="AlphaFoldDB" id="A0A9Q8YDH3"/>
<gene>
    <name evidence="1" type="ORF">NE863_24575</name>
</gene>
<dbReference type="PANTHER" id="PTHR35530:SF1">
    <property type="entry name" value="2-HYDROXYMUCONATE TAUTOMERASE"/>
    <property type="match status" value="1"/>
</dbReference>
<dbReference type="EMBL" id="CP098808">
    <property type="protein sequence ID" value="USJ25649.1"/>
    <property type="molecule type" value="Genomic_DNA"/>
</dbReference>
<dbReference type="Proteomes" id="UP001055460">
    <property type="component" value="Plasmid pA"/>
</dbReference>
<sequence>MPIINVTVSGKPDTALSSRIAASVSELTAAHLRKDPTITAIVVTYADPEHWFAGGKSLAEQDTNSFWLDIKVVDGTNTKQEMAAYLEAIFGRFEQLLGRVHHESYVLVHEVSAAAYGYGGETQEFRYISGRLKSGD</sequence>